<dbReference type="OrthoDB" id="508112at2"/>
<gene>
    <name evidence="3" type="ORF">GJJ30_19735</name>
</gene>
<accession>A0A7K0ENX7</accession>
<feature type="transmembrane region" description="Helical" evidence="1">
    <location>
        <begin position="307"/>
        <end position="328"/>
    </location>
</feature>
<dbReference type="AlphaFoldDB" id="A0A7K0ENX7"/>
<keyword evidence="1" id="KW-0472">Membrane</keyword>
<feature type="transmembrane region" description="Helical" evidence="1">
    <location>
        <begin position="354"/>
        <end position="372"/>
    </location>
</feature>
<protein>
    <submittedName>
        <fullName evidence="3">DUF1624 domain-containing protein</fullName>
    </submittedName>
</protein>
<evidence type="ECO:0000313" key="4">
    <source>
        <dbReference type="Proteomes" id="UP000441754"/>
    </source>
</evidence>
<evidence type="ECO:0000256" key="1">
    <source>
        <dbReference type="SAM" id="Phobius"/>
    </source>
</evidence>
<feature type="domain" description="Heparan-alpha-glucosaminide N-acetyltransferase catalytic" evidence="2">
    <location>
        <begin position="13"/>
        <end position="219"/>
    </location>
</feature>
<evidence type="ECO:0000259" key="2">
    <source>
        <dbReference type="Pfam" id="PF07786"/>
    </source>
</evidence>
<keyword evidence="4" id="KW-1185">Reference proteome</keyword>
<dbReference type="PANTHER" id="PTHR40407">
    <property type="entry name" value="MEMBRANE PROTEIN-LIKE PROTEIN"/>
    <property type="match status" value="1"/>
</dbReference>
<name>A0A7K0ENX7_9BACT</name>
<feature type="transmembrane region" description="Helical" evidence="1">
    <location>
        <begin position="146"/>
        <end position="162"/>
    </location>
</feature>
<organism evidence="3 4">
    <name type="scientific">Larkinella terrae</name>
    <dbReference type="NCBI Taxonomy" id="2025311"/>
    <lineage>
        <taxon>Bacteria</taxon>
        <taxon>Pseudomonadati</taxon>
        <taxon>Bacteroidota</taxon>
        <taxon>Cytophagia</taxon>
        <taxon>Cytophagales</taxon>
        <taxon>Spirosomataceae</taxon>
        <taxon>Larkinella</taxon>
    </lineage>
</organism>
<comment type="caution">
    <text evidence="3">The sequence shown here is derived from an EMBL/GenBank/DDBJ whole genome shotgun (WGS) entry which is preliminary data.</text>
</comment>
<feature type="transmembrane region" description="Helical" evidence="1">
    <location>
        <begin position="59"/>
        <end position="79"/>
    </location>
</feature>
<sequence length="386" mass="43889">MSKLTATSEGNRRLPAIDSVRGLIMLIMALDHVRDFFSYTSYRATDVTQASVFLFFTRWVTHLCAPTFVFLSGISIFLYYRKTGDLKKTSVFLLTRGLWLIAVEVLLISFILTQGYQLTLLEVIWAIGCSMLLLAALIWLPRSLQLAFSLILIFGHNALPLVKDTSTDTLLALLHHPPFFISKPPILVAYTIVPWVGVMLLGYAIGPWFTGNAQTRDKLLLRSGFSALVLFIVLRFLNNYGDPAPWSVQERGGLYTFLSFLNVTKSPPSLLFLSLTLGTASLLLVFVNKLSAGVNRFFSIYGRVPFFYFIVHLAVISLTSYVWTYLAFGRGVNLSFVNPREWPADYNPNLGRAYWVWLLLVGVLYFPCRWYARYKSTSRAWWVSYL</sequence>
<proteinExistence type="predicted"/>
<feature type="transmembrane region" description="Helical" evidence="1">
    <location>
        <begin position="118"/>
        <end position="139"/>
    </location>
</feature>
<dbReference type="Pfam" id="PF07786">
    <property type="entry name" value="HGSNAT_cat"/>
    <property type="match status" value="1"/>
</dbReference>
<feature type="transmembrane region" description="Helical" evidence="1">
    <location>
        <begin position="269"/>
        <end position="287"/>
    </location>
</feature>
<feature type="transmembrane region" description="Helical" evidence="1">
    <location>
        <begin position="187"/>
        <end position="207"/>
    </location>
</feature>
<feature type="transmembrane region" description="Helical" evidence="1">
    <location>
        <begin position="219"/>
        <end position="237"/>
    </location>
</feature>
<reference evidence="3 4" key="1">
    <citation type="journal article" date="2018" name="Antonie Van Leeuwenhoek">
        <title>Larkinella terrae sp. nov., isolated from soil on Jeju Island, South Korea.</title>
        <authorList>
            <person name="Ten L.N."/>
            <person name="Jeon J."/>
            <person name="Park S.J."/>
            <person name="Park S."/>
            <person name="Lee S.Y."/>
            <person name="Kim M.K."/>
            <person name="Jung H.Y."/>
        </authorList>
    </citation>
    <scope>NUCLEOTIDE SEQUENCE [LARGE SCALE GENOMIC DNA]</scope>
    <source>
        <strain evidence="3 4">KCTC 52001</strain>
    </source>
</reference>
<dbReference type="PANTHER" id="PTHR40407:SF1">
    <property type="entry name" value="HEPARAN-ALPHA-GLUCOSAMINIDE N-ACETYLTRANSFERASE CATALYTIC DOMAIN-CONTAINING PROTEIN"/>
    <property type="match status" value="1"/>
</dbReference>
<dbReference type="InterPro" id="IPR012429">
    <property type="entry name" value="HGSNAT_cat"/>
</dbReference>
<dbReference type="Proteomes" id="UP000441754">
    <property type="component" value="Unassembled WGS sequence"/>
</dbReference>
<dbReference type="RefSeq" id="WP_154176893.1">
    <property type="nucleotide sequence ID" value="NZ_WJXZ01000012.1"/>
</dbReference>
<evidence type="ECO:0000313" key="3">
    <source>
        <dbReference type="EMBL" id="MRS63543.1"/>
    </source>
</evidence>
<keyword evidence="1" id="KW-0812">Transmembrane</keyword>
<keyword evidence="1" id="KW-1133">Transmembrane helix</keyword>
<feature type="transmembrane region" description="Helical" evidence="1">
    <location>
        <begin position="91"/>
        <end position="112"/>
    </location>
</feature>
<dbReference type="EMBL" id="WJXZ01000012">
    <property type="protein sequence ID" value="MRS63543.1"/>
    <property type="molecule type" value="Genomic_DNA"/>
</dbReference>